<sequence length="155" mass="17047">MKIVLAFSIILLAFGTSALDDARIQRNLRLVEKDGRERGGDGRSAARSQRARRFCNGDKFVMAPTPLYDDHEFSTEVAEVSFVNEYMYGPHKAQSTGSVVFPDGSMITYGGNFVPLTFNYRFAITGGTGEYLGASGELKYASEKTGLQTIEVKIL</sequence>
<dbReference type="Proteomes" id="UP000266841">
    <property type="component" value="Unassembled WGS sequence"/>
</dbReference>
<reference evidence="2 3" key="1">
    <citation type="journal article" date="2012" name="Genome Biol.">
        <title>Genome and low-iron response of an oceanic diatom adapted to chronic iron limitation.</title>
        <authorList>
            <person name="Lommer M."/>
            <person name="Specht M."/>
            <person name="Roy A.S."/>
            <person name="Kraemer L."/>
            <person name="Andreson R."/>
            <person name="Gutowska M.A."/>
            <person name="Wolf J."/>
            <person name="Bergner S.V."/>
            <person name="Schilhabel M.B."/>
            <person name="Klostermeier U.C."/>
            <person name="Beiko R.G."/>
            <person name="Rosenstiel P."/>
            <person name="Hippler M."/>
            <person name="Laroche J."/>
        </authorList>
    </citation>
    <scope>NUCLEOTIDE SEQUENCE [LARGE SCALE GENOMIC DNA]</scope>
    <source>
        <strain evidence="2 3">CCMP1005</strain>
    </source>
</reference>
<dbReference type="EMBL" id="AGNL01014461">
    <property type="protein sequence ID" value="EJK66702.1"/>
    <property type="molecule type" value="Genomic_DNA"/>
</dbReference>
<name>K0T8E7_THAOC</name>
<comment type="caution">
    <text evidence="2">The sequence shown here is derived from an EMBL/GenBank/DDBJ whole genome shotgun (WGS) entry which is preliminary data.</text>
</comment>
<dbReference type="Gene3D" id="2.40.480.10">
    <property type="entry name" value="Allene oxide cyclase-like"/>
    <property type="match status" value="1"/>
</dbReference>
<feature type="signal peptide" evidence="1">
    <location>
        <begin position="1"/>
        <end position="18"/>
    </location>
</feature>
<organism evidence="2 3">
    <name type="scientific">Thalassiosira oceanica</name>
    <name type="common">Marine diatom</name>
    <dbReference type="NCBI Taxonomy" id="159749"/>
    <lineage>
        <taxon>Eukaryota</taxon>
        <taxon>Sar</taxon>
        <taxon>Stramenopiles</taxon>
        <taxon>Ochrophyta</taxon>
        <taxon>Bacillariophyta</taxon>
        <taxon>Coscinodiscophyceae</taxon>
        <taxon>Thalassiosirophycidae</taxon>
        <taxon>Thalassiosirales</taxon>
        <taxon>Thalassiosiraceae</taxon>
        <taxon>Thalassiosira</taxon>
    </lineage>
</organism>
<evidence type="ECO:0000313" key="3">
    <source>
        <dbReference type="Proteomes" id="UP000266841"/>
    </source>
</evidence>
<feature type="chain" id="PRO_5003841662" evidence="1">
    <location>
        <begin position="19"/>
        <end position="155"/>
    </location>
</feature>
<gene>
    <name evidence="2" type="ORF">THAOC_12352</name>
</gene>
<evidence type="ECO:0000313" key="2">
    <source>
        <dbReference type="EMBL" id="EJK66702.1"/>
    </source>
</evidence>
<proteinExistence type="predicted"/>
<dbReference type="AlphaFoldDB" id="K0T8E7"/>
<keyword evidence="3" id="KW-1185">Reference proteome</keyword>
<evidence type="ECO:0000256" key="1">
    <source>
        <dbReference type="SAM" id="SignalP"/>
    </source>
</evidence>
<dbReference type="InterPro" id="IPR044859">
    <property type="entry name" value="Allene_oxi_cyc_Dirigent"/>
</dbReference>
<protein>
    <submittedName>
        <fullName evidence="2">Uncharacterized protein</fullName>
    </submittedName>
</protein>
<accession>K0T8E7</accession>
<keyword evidence="1" id="KW-0732">Signal</keyword>